<proteinExistence type="predicted"/>
<evidence type="ECO:0000313" key="1">
    <source>
        <dbReference type="Proteomes" id="UP000887579"/>
    </source>
</evidence>
<reference evidence="2" key="1">
    <citation type="submission" date="2022-11" db="UniProtKB">
        <authorList>
            <consortium name="WormBaseParasite"/>
        </authorList>
    </citation>
    <scope>IDENTIFICATION</scope>
</reference>
<accession>A0AC34F161</accession>
<protein>
    <submittedName>
        <fullName evidence="2">Protein kinase domain-containing protein</fullName>
    </submittedName>
</protein>
<name>A0AC34F161_9BILA</name>
<dbReference type="Proteomes" id="UP000887579">
    <property type="component" value="Unplaced"/>
</dbReference>
<sequence>MMGGLICERRTSAANVNQVAEEIKLQHNQHQLKNDESTNNESGFEDYDYEYSHELIAFGKNRFEYSDVPSKCIGHGSFGTVFKGYDFKCAKAVAIKKMNNFNVKPDELKTMQSVSSGFLVSLVDICEEQMGITHIVMELCDTDLEKFLQNTPLGHLNEINLTKLIDNITRGYYALYQQRIVHRDIKPQNILITYSPTKEIGVAKITDFGVSRILVDENPGLSNVAGTLYYMAPEVGANLLTMCSYDHCVDMWSIGCVFYQSLVGKMPFDECSLCRLFLNCAGQNYEAYDMPELPENTDEKVTELLTMLLEIDRKKRATPSQLYAFVCSNNNTQD</sequence>
<organism evidence="1 2">
    <name type="scientific">Panagrolaimus sp. ES5</name>
    <dbReference type="NCBI Taxonomy" id="591445"/>
    <lineage>
        <taxon>Eukaryota</taxon>
        <taxon>Metazoa</taxon>
        <taxon>Ecdysozoa</taxon>
        <taxon>Nematoda</taxon>
        <taxon>Chromadorea</taxon>
        <taxon>Rhabditida</taxon>
        <taxon>Tylenchina</taxon>
        <taxon>Panagrolaimomorpha</taxon>
        <taxon>Panagrolaimoidea</taxon>
        <taxon>Panagrolaimidae</taxon>
        <taxon>Panagrolaimus</taxon>
    </lineage>
</organism>
<dbReference type="WBParaSite" id="ES5_v2.g10725.t1">
    <property type="protein sequence ID" value="ES5_v2.g10725.t1"/>
    <property type="gene ID" value="ES5_v2.g10725"/>
</dbReference>
<evidence type="ECO:0000313" key="2">
    <source>
        <dbReference type="WBParaSite" id="ES5_v2.g10725.t1"/>
    </source>
</evidence>